<dbReference type="AlphaFoldDB" id="A0A0P7US75"/>
<accession>A0A0P7US75</accession>
<evidence type="ECO:0000313" key="1">
    <source>
        <dbReference type="EMBL" id="KPP72238.1"/>
    </source>
</evidence>
<protein>
    <submittedName>
        <fullName evidence="1">Uncharacterized protein</fullName>
    </submittedName>
</protein>
<gene>
    <name evidence="1" type="ORF">Z043_108777</name>
</gene>
<dbReference type="EMBL" id="JARO02002630">
    <property type="protein sequence ID" value="KPP72238.1"/>
    <property type="molecule type" value="Genomic_DNA"/>
</dbReference>
<proteinExistence type="predicted"/>
<name>A0A0P7US75_SCLFO</name>
<dbReference type="Proteomes" id="UP000034805">
    <property type="component" value="Unassembled WGS sequence"/>
</dbReference>
<evidence type="ECO:0000313" key="2">
    <source>
        <dbReference type="Proteomes" id="UP000034805"/>
    </source>
</evidence>
<sequence>MPIPIGCCWESDGGALGVTMWGPLSDRLTPTPTSLARTVCQRGVHGFNEDYFPFMNRLASGGKHWIFAKELRSTLEQQLLFWNSNLQPYKRKQVLCIPSRDCHCQHWLPSAARIKVKTLVMVYKSINGIAPSYLQDLIIHYTPTKLLHFSTSACFVIPHTKGPKAKHKASALTFLTSHFFVQAGAWLTPPGDALGRTEAPPRCKP</sequence>
<comment type="caution">
    <text evidence="1">The sequence shown here is derived from an EMBL/GenBank/DDBJ whole genome shotgun (WGS) entry which is preliminary data.</text>
</comment>
<organism evidence="1 2">
    <name type="scientific">Scleropages formosus</name>
    <name type="common">Asian bonytongue</name>
    <name type="synonym">Osteoglossum formosum</name>
    <dbReference type="NCBI Taxonomy" id="113540"/>
    <lineage>
        <taxon>Eukaryota</taxon>
        <taxon>Metazoa</taxon>
        <taxon>Chordata</taxon>
        <taxon>Craniata</taxon>
        <taxon>Vertebrata</taxon>
        <taxon>Euteleostomi</taxon>
        <taxon>Actinopterygii</taxon>
        <taxon>Neopterygii</taxon>
        <taxon>Teleostei</taxon>
        <taxon>Osteoglossocephala</taxon>
        <taxon>Osteoglossomorpha</taxon>
        <taxon>Osteoglossiformes</taxon>
        <taxon>Osteoglossidae</taxon>
        <taxon>Scleropages</taxon>
    </lineage>
</organism>
<reference evidence="1 2" key="1">
    <citation type="submission" date="2015-08" db="EMBL/GenBank/DDBJ databases">
        <title>The genome of the Asian arowana (Scleropages formosus).</title>
        <authorList>
            <person name="Tan M.H."/>
            <person name="Gan H.M."/>
            <person name="Croft L.J."/>
            <person name="Austin C.M."/>
        </authorList>
    </citation>
    <scope>NUCLEOTIDE SEQUENCE [LARGE SCALE GENOMIC DNA]</scope>
    <source>
        <strain evidence="1">Aro1</strain>
    </source>
</reference>